<protein>
    <submittedName>
        <fullName evidence="3">Leucine Rich Repeat domain protein</fullName>
    </submittedName>
</protein>
<dbReference type="eggNOG" id="COG0515">
    <property type="taxonomic scope" value="Bacteria"/>
</dbReference>
<dbReference type="InterPro" id="IPR027417">
    <property type="entry name" value="P-loop_NTPase"/>
</dbReference>
<dbReference type="InterPro" id="IPR011460">
    <property type="entry name" value="Lcl_C"/>
</dbReference>
<keyword evidence="1" id="KW-0472">Membrane</keyword>
<accession>A0A081C8L2</accession>
<evidence type="ECO:0000256" key="1">
    <source>
        <dbReference type="SAM" id="Phobius"/>
    </source>
</evidence>
<dbReference type="eggNOG" id="COG5635">
    <property type="taxonomic scope" value="Bacteria"/>
</dbReference>
<keyword evidence="4" id="KW-1185">Reference proteome</keyword>
<dbReference type="Proteomes" id="UP000030661">
    <property type="component" value="Unassembled WGS sequence"/>
</dbReference>
<organism evidence="3">
    <name type="scientific">Vecturithrix granuli</name>
    <dbReference type="NCBI Taxonomy" id="1499967"/>
    <lineage>
        <taxon>Bacteria</taxon>
        <taxon>Candidatus Moduliflexota</taxon>
        <taxon>Candidatus Vecturitrichia</taxon>
        <taxon>Candidatus Vecturitrichales</taxon>
        <taxon>Candidatus Vecturitrichaceae</taxon>
        <taxon>Candidatus Vecturithrix</taxon>
    </lineage>
</organism>
<name>A0A081C8L2_VECG1</name>
<keyword evidence="1" id="KW-1133">Transmembrane helix</keyword>
<dbReference type="Pfam" id="PF07603">
    <property type="entry name" value="Lcl_C"/>
    <property type="match status" value="1"/>
</dbReference>
<dbReference type="AlphaFoldDB" id="A0A081C8L2"/>
<dbReference type="HOGENOM" id="CLU_399385_0_0_0"/>
<evidence type="ECO:0000313" key="3">
    <source>
        <dbReference type="EMBL" id="GAK60917.1"/>
    </source>
</evidence>
<evidence type="ECO:0000313" key="4">
    <source>
        <dbReference type="Proteomes" id="UP000030661"/>
    </source>
</evidence>
<gene>
    <name evidence="3" type="ORF">U27_00815</name>
</gene>
<sequence length="689" mass="80830">MNDILQYLIEKLAPLGYPKLVTLLMAIAAGFGSAATLVTKLYKLYQDRKLKRSLHPFYTDLEIERATRYYVETKCQNVAPSQDEEPGRTYAFAAREKVIPFFLKKAFKPHQDDCQFYIVLADSGMGKTTFLLNLYRRYHEQFFGAPYQIKLFPLGFPDIDKEIEKIEDKANTILLLDAFDEDHQAVQDYKKRLQELILKVVHFREVVLTCRTQFFPSEDEEPHETGVMRFGGEGGERLFRKFYLSPFDAQDIRVYLRKRFSLLQRAKRRKAQQIVESCPNLMVRPMLLSYIEDLLKHDRPYNAAFEVYAELINRWVEREARKVAPDRPDDYMKQLYQFSREIAVDLYRRWRSERQSSLLISGREIQPFAEKHGIKLSEMEMKSRSLLNRSAREEYKFSHKSVLEYFLAEEAVFNAAFRQELDFDGMDQAKAFFEEMIWKNFTVPFFERSDLNGEYSVKDGKTRVLTRLPAKVLPEITTLKLQEWKAEDEVLLLRGLRNLQQLHLIKPVTSAQEQELQAALPETCEIKMGLLRREPLTISDVDAVKVLGLKPAKWEKFDVWRPLEYIRNDYEDRGNVVFDRATGLLWQKSGSEGFLTYEQAEEYVDTLNREEFAGFYDWRLPTMPELMSLLEPKKQSNGLYINSVFNSNQTWCWSGDKRSSSSAWLVHFTTGDVGWCTMDDMNSVRVVRS</sequence>
<feature type="transmembrane region" description="Helical" evidence="1">
    <location>
        <begin position="20"/>
        <end position="42"/>
    </location>
</feature>
<dbReference type="STRING" id="1499967.U27_00815"/>
<evidence type="ECO:0000259" key="2">
    <source>
        <dbReference type="Pfam" id="PF07603"/>
    </source>
</evidence>
<reference evidence="3" key="1">
    <citation type="journal article" date="2015" name="PeerJ">
        <title>First genomic representation of candidate bacterial phylum KSB3 points to enhanced environmental sensing as a trigger of wastewater bulking.</title>
        <authorList>
            <person name="Sekiguchi Y."/>
            <person name="Ohashi A."/>
            <person name="Parks D.H."/>
            <person name="Yamauchi T."/>
            <person name="Tyson G.W."/>
            <person name="Hugenholtz P."/>
        </authorList>
    </citation>
    <scope>NUCLEOTIDE SEQUENCE [LARGE SCALE GENOMIC DNA]</scope>
</reference>
<dbReference type="SUPFAM" id="SSF52540">
    <property type="entry name" value="P-loop containing nucleoside triphosphate hydrolases"/>
    <property type="match status" value="1"/>
</dbReference>
<keyword evidence="1" id="KW-0812">Transmembrane</keyword>
<feature type="domain" description="Lcl C-terminal" evidence="2">
    <location>
        <begin position="576"/>
        <end position="688"/>
    </location>
</feature>
<proteinExistence type="predicted"/>
<dbReference type="EMBL" id="DF820475">
    <property type="protein sequence ID" value="GAK60917.1"/>
    <property type="molecule type" value="Genomic_DNA"/>
</dbReference>